<sequence length="243" mass="27213">MSCVASQYSGSLNTHCWISQHHAVATEDNDMSEKGESITEAVKKQGPSTHQKNTLWDPRRGSVHVYVRDEKAEGSEHEKFIVQKLPNQVSSYFEELACGPGVAFAVRVEYPYEFELLPFKVDSWCVNMACRTWRAELIKVGLKIACRTKTARPALPKAMTVQDDADSRPIRIEGSPRVSMRLMSAYAIHTTFGTVTRDNHSSITQANPKSPSFKDCGSSNPIQEYKKTSPGTSFPKRAHNLYL</sequence>
<organism evidence="2 3">
    <name type="scientific">Austropuccinia psidii MF-1</name>
    <dbReference type="NCBI Taxonomy" id="1389203"/>
    <lineage>
        <taxon>Eukaryota</taxon>
        <taxon>Fungi</taxon>
        <taxon>Dikarya</taxon>
        <taxon>Basidiomycota</taxon>
        <taxon>Pucciniomycotina</taxon>
        <taxon>Pucciniomycetes</taxon>
        <taxon>Pucciniales</taxon>
        <taxon>Sphaerophragmiaceae</taxon>
        <taxon>Austropuccinia</taxon>
    </lineage>
</organism>
<feature type="region of interest" description="Disordered" evidence="1">
    <location>
        <begin position="199"/>
        <end position="243"/>
    </location>
</feature>
<reference evidence="2" key="1">
    <citation type="submission" date="2021-03" db="EMBL/GenBank/DDBJ databases">
        <title>Draft genome sequence of rust myrtle Austropuccinia psidii MF-1, a brazilian biotype.</title>
        <authorList>
            <person name="Quecine M.C."/>
            <person name="Pachon D.M.R."/>
            <person name="Bonatelli M.L."/>
            <person name="Correr F.H."/>
            <person name="Franceschini L.M."/>
            <person name="Leite T.F."/>
            <person name="Margarido G.R.A."/>
            <person name="Almeida C.A."/>
            <person name="Ferrarezi J.A."/>
            <person name="Labate C.A."/>
        </authorList>
    </citation>
    <scope>NUCLEOTIDE SEQUENCE</scope>
    <source>
        <strain evidence="2">MF-1</strain>
    </source>
</reference>
<keyword evidence="3" id="KW-1185">Reference proteome</keyword>
<evidence type="ECO:0000313" key="3">
    <source>
        <dbReference type="Proteomes" id="UP000765509"/>
    </source>
</evidence>
<feature type="compositionally biased region" description="Polar residues" evidence="1">
    <location>
        <begin position="199"/>
        <end position="210"/>
    </location>
</feature>
<comment type="caution">
    <text evidence="2">The sequence shown here is derived from an EMBL/GenBank/DDBJ whole genome shotgun (WGS) entry which is preliminary data.</text>
</comment>
<dbReference type="Proteomes" id="UP000765509">
    <property type="component" value="Unassembled WGS sequence"/>
</dbReference>
<gene>
    <name evidence="2" type="ORF">O181_084569</name>
</gene>
<name>A0A9Q3IMN1_9BASI</name>
<dbReference type="AlphaFoldDB" id="A0A9Q3IMN1"/>
<accession>A0A9Q3IMN1</accession>
<dbReference type="EMBL" id="AVOT02049694">
    <property type="protein sequence ID" value="MBW0544854.1"/>
    <property type="molecule type" value="Genomic_DNA"/>
</dbReference>
<protein>
    <submittedName>
        <fullName evidence="2">Uncharacterized protein</fullName>
    </submittedName>
</protein>
<proteinExistence type="predicted"/>
<evidence type="ECO:0000256" key="1">
    <source>
        <dbReference type="SAM" id="MobiDB-lite"/>
    </source>
</evidence>
<evidence type="ECO:0000313" key="2">
    <source>
        <dbReference type="EMBL" id="MBW0544854.1"/>
    </source>
</evidence>